<gene>
    <name evidence="1" type="ORF">g.20684</name>
</gene>
<dbReference type="EMBL" id="GDHC01004925">
    <property type="protein sequence ID" value="JAQ13704.1"/>
    <property type="molecule type" value="Transcribed_RNA"/>
</dbReference>
<name>A0A146M1N0_LYGHE</name>
<reference evidence="1" key="1">
    <citation type="journal article" date="2016" name="Gigascience">
        <title>De novo construction of an expanded transcriptome assembly for the western tarnished plant bug, Lygus hesperus.</title>
        <authorList>
            <person name="Tassone E.E."/>
            <person name="Geib S.M."/>
            <person name="Hall B."/>
            <person name="Fabrick J.A."/>
            <person name="Brent C.S."/>
            <person name="Hull J.J."/>
        </authorList>
    </citation>
    <scope>NUCLEOTIDE SEQUENCE</scope>
</reference>
<proteinExistence type="predicted"/>
<sequence>MNECVNLCGDPEHVFNLQAKLAECALFTLMLSLTVGHQSSVKRVEIDLLRLMDGNFAPTTLSTTLTLDNGTAIAVFSGDNLSYQIDSVYIMLANASEFIVEVEMNKSGTSKLATYWAPFNSLDSEGGEVKFFLNNNSTWLGNATIKLPPIGGDLKYAMAAKLSGGDPEDCSSYLCTYSVQNAALAIPDRFVLDKYQNVNGGW</sequence>
<organism evidence="1">
    <name type="scientific">Lygus hesperus</name>
    <name type="common">Western plant bug</name>
    <dbReference type="NCBI Taxonomy" id="30085"/>
    <lineage>
        <taxon>Eukaryota</taxon>
        <taxon>Metazoa</taxon>
        <taxon>Ecdysozoa</taxon>
        <taxon>Arthropoda</taxon>
        <taxon>Hexapoda</taxon>
        <taxon>Insecta</taxon>
        <taxon>Pterygota</taxon>
        <taxon>Neoptera</taxon>
        <taxon>Paraneoptera</taxon>
        <taxon>Hemiptera</taxon>
        <taxon>Heteroptera</taxon>
        <taxon>Panheteroptera</taxon>
        <taxon>Cimicomorpha</taxon>
        <taxon>Miridae</taxon>
        <taxon>Mirini</taxon>
        <taxon>Lygus</taxon>
    </lineage>
</organism>
<dbReference type="AlphaFoldDB" id="A0A146M1N0"/>
<evidence type="ECO:0000313" key="1">
    <source>
        <dbReference type="EMBL" id="JAQ13704.1"/>
    </source>
</evidence>
<protein>
    <submittedName>
        <fullName evidence="1">Uncharacterized protein</fullName>
    </submittedName>
</protein>
<accession>A0A146M1N0</accession>